<feature type="transmembrane region" description="Helical" evidence="1">
    <location>
        <begin position="20"/>
        <end position="37"/>
    </location>
</feature>
<dbReference type="Proteomes" id="UP000023152">
    <property type="component" value="Unassembled WGS sequence"/>
</dbReference>
<protein>
    <submittedName>
        <fullName evidence="2">Uncharacterized protein</fullName>
    </submittedName>
</protein>
<gene>
    <name evidence="2" type="ORF">RFI_30224</name>
</gene>
<comment type="caution">
    <text evidence="2">The sequence shown here is derived from an EMBL/GenBank/DDBJ whole genome shotgun (WGS) entry which is preliminary data.</text>
</comment>
<evidence type="ECO:0000313" key="3">
    <source>
        <dbReference type="Proteomes" id="UP000023152"/>
    </source>
</evidence>
<sequence>MVGGGADAGLKQENALRKGVITGIAVLCEMLSGGLFLENVKMEKQRTSDPYPQIVSRILRQGVKGFEAGFWPWGFVLGVTKGAVLGGSRAFFLNLFLDMGLEKSTADITSGFCAGNVILTVYVFNKNKKGGGKENSVFLIKKKKQNK</sequence>
<feature type="transmembrane region" description="Helical" evidence="1">
    <location>
        <begin position="104"/>
        <end position="124"/>
    </location>
</feature>
<dbReference type="OrthoDB" id="10253709at2759"/>
<accession>X6M167</accession>
<feature type="transmembrane region" description="Helical" evidence="1">
    <location>
        <begin position="70"/>
        <end position="92"/>
    </location>
</feature>
<keyword evidence="1" id="KW-1133">Transmembrane helix</keyword>
<dbReference type="EMBL" id="ASPP01026428">
    <property type="protein sequence ID" value="ETO07167.1"/>
    <property type="molecule type" value="Genomic_DNA"/>
</dbReference>
<name>X6M167_RETFI</name>
<organism evidence="2 3">
    <name type="scientific">Reticulomyxa filosa</name>
    <dbReference type="NCBI Taxonomy" id="46433"/>
    <lineage>
        <taxon>Eukaryota</taxon>
        <taxon>Sar</taxon>
        <taxon>Rhizaria</taxon>
        <taxon>Retaria</taxon>
        <taxon>Foraminifera</taxon>
        <taxon>Monothalamids</taxon>
        <taxon>Reticulomyxidae</taxon>
        <taxon>Reticulomyxa</taxon>
    </lineage>
</organism>
<proteinExistence type="predicted"/>
<evidence type="ECO:0000313" key="2">
    <source>
        <dbReference type="EMBL" id="ETO07167.1"/>
    </source>
</evidence>
<keyword evidence="3" id="KW-1185">Reference proteome</keyword>
<keyword evidence="1" id="KW-0812">Transmembrane</keyword>
<keyword evidence="1" id="KW-0472">Membrane</keyword>
<dbReference type="AlphaFoldDB" id="X6M167"/>
<reference evidence="2 3" key="1">
    <citation type="journal article" date="2013" name="Curr. Biol.">
        <title>The Genome of the Foraminiferan Reticulomyxa filosa.</title>
        <authorList>
            <person name="Glockner G."/>
            <person name="Hulsmann N."/>
            <person name="Schleicher M."/>
            <person name="Noegel A.A."/>
            <person name="Eichinger L."/>
            <person name="Gallinger C."/>
            <person name="Pawlowski J."/>
            <person name="Sierra R."/>
            <person name="Euteneuer U."/>
            <person name="Pillet L."/>
            <person name="Moustafa A."/>
            <person name="Platzer M."/>
            <person name="Groth M."/>
            <person name="Szafranski K."/>
            <person name="Schliwa M."/>
        </authorList>
    </citation>
    <scope>NUCLEOTIDE SEQUENCE [LARGE SCALE GENOMIC DNA]</scope>
</reference>
<evidence type="ECO:0000256" key="1">
    <source>
        <dbReference type="SAM" id="Phobius"/>
    </source>
</evidence>